<dbReference type="PANTHER" id="PTHR46148:SF44">
    <property type="entry name" value="GAG-POL POLYPROTEIN"/>
    <property type="match status" value="1"/>
</dbReference>
<name>A0ABM2ZT57_GOSHI</name>
<dbReference type="Proteomes" id="UP000818029">
    <property type="component" value="Chromosome D03"/>
</dbReference>
<dbReference type="PANTHER" id="PTHR46148">
    <property type="entry name" value="CHROMO DOMAIN-CONTAINING PROTEIN"/>
    <property type="match status" value="1"/>
</dbReference>
<evidence type="ECO:0000313" key="2">
    <source>
        <dbReference type="RefSeq" id="XP_040945821.1"/>
    </source>
</evidence>
<evidence type="ECO:0000313" key="1">
    <source>
        <dbReference type="Proteomes" id="UP000818029"/>
    </source>
</evidence>
<accession>A0ABM2ZT57</accession>
<dbReference type="GeneID" id="107949929"/>
<keyword evidence="1" id="KW-1185">Reference proteome</keyword>
<protein>
    <submittedName>
        <fullName evidence="2">Uncharacterized protein</fullName>
    </submittedName>
</protein>
<dbReference type="RefSeq" id="XP_040945821.1">
    <property type="nucleotide sequence ID" value="XM_041089887.1"/>
</dbReference>
<organism evidence="1 2">
    <name type="scientific">Gossypium hirsutum</name>
    <name type="common">Upland cotton</name>
    <name type="synonym">Gossypium mexicanum</name>
    <dbReference type="NCBI Taxonomy" id="3635"/>
    <lineage>
        <taxon>Eukaryota</taxon>
        <taxon>Viridiplantae</taxon>
        <taxon>Streptophyta</taxon>
        <taxon>Embryophyta</taxon>
        <taxon>Tracheophyta</taxon>
        <taxon>Spermatophyta</taxon>
        <taxon>Magnoliopsida</taxon>
        <taxon>eudicotyledons</taxon>
        <taxon>Gunneridae</taxon>
        <taxon>Pentapetalae</taxon>
        <taxon>rosids</taxon>
        <taxon>malvids</taxon>
        <taxon>Malvales</taxon>
        <taxon>Malvaceae</taxon>
        <taxon>Malvoideae</taxon>
        <taxon>Gossypium</taxon>
    </lineage>
</organism>
<gene>
    <name evidence="2" type="primary">LOC107949929</name>
</gene>
<proteinExistence type="predicted"/>
<sequence>MEEKRNLGPELVQEVEDKVGDKVYLKVSPWKKVLRFGRKERIHDIFHVSMLRKYKSDPSHVVPAEEIEVRSDILYEDESIAILDREVKVLRNKTVPLMKFLWRNHKIEEAT</sequence>
<reference evidence="1" key="1">
    <citation type="journal article" date="2020" name="Nat. Genet.">
        <title>Genomic diversifications of five Gossypium allopolyploid species and their impact on cotton improvement.</title>
        <authorList>
            <person name="Chen Z.J."/>
            <person name="Sreedasyam A."/>
            <person name="Ando A."/>
            <person name="Song Q."/>
            <person name="De Santiago L.M."/>
            <person name="Hulse-Kemp A.M."/>
            <person name="Ding M."/>
            <person name="Ye W."/>
            <person name="Kirkbride R.C."/>
            <person name="Jenkins J."/>
            <person name="Plott C."/>
            <person name="Lovell J."/>
            <person name="Lin Y.M."/>
            <person name="Vaughn R."/>
            <person name="Liu B."/>
            <person name="Simpson S."/>
            <person name="Scheffler B.E."/>
            <person name="Wen L."/>
            <person name="Saski C.A."/>
            <person name="Grover C.E."/>
            <person name="Hu G."/>
            <person name="Conover J.L."/>
            <person name="Carlson J.W."/>
            <person name="Shu S."/>
            <person name="Boston L.B."/>
            <person name="Williams M."/>
            <person name="Peterson D.G."/>
            <person name="McGee K."/>
            <person name="Jones D.C."/>
            <person name="Wendel J.F."/>
            <person name="Stelly D.M."/>
            <person name="Grimwood J."/>
            <person name="Schmutz J."/>
        </authorList>
    </citation>
    <scope>NUCLEOTIDE SEQUENCE [LARGE SCALE GENOMIC DNA]</scope>
    <source>
        <strain evidence="1">cv. TM-1</strain>
    </source>
</reference>
<reference evidence="2" key="2">
    <citation type="submission" date="2025-08" db="UniProtKB">
        <authorList>
            <consortium name="RefSeq"/>
        </authorList>
    </citation>
    <scope>IDENTIFICATION</scope>
</reference>